<feature type="transmembrane region" description="Helical" evidence="2">
    <location>
        <begin position="69"/>
        <end position="90"/>
    </location>
</feature>
<feature type="transmembrane region" description="Helical" evidence="2">
    <location>
        <begin position="260"/>
        <end position="279"/>
    </location>
</feature>
<keyword evidence="2" id="KW-1133">Transmembrane helix</keyword>
<accession>A0ABD5PYY2</accession>
<keyword evidence="4" id="KW-1185">Reference proteome</keyword>
<name>A0ABD5PYY2_9EURY</name>
<dbReference type="Pfam" id="PF25927">
    <property type="entry name" value="DUF7972"/>
    <property type="match status" value="1"/>
</dbReference>
<dbReference type="GeneID" id="73046006"/>
<feature type="region of interest" description="Disordered" evidence="1">
    <location>
        <begin position="1"/>
        <end position="21"/>
    </location>
</feature>
<feature type="compositionally biased region" description="Basic and acidic residues" evidence="1">
    <location>
        <begin position="1"/>
        <end position="10"/>
    </location>
</feature>
<organism evidence="3 4">
    <name type="scientific">Halorussus aquaticus</name>
    <dbReference type="NCBI Taxonomy" id="2953748"/>
    <lineage>
        <taxon>Archaea</taxon>
        <taxon>Methanobacteriati</taxon>
        <taxon>Methanobacteriota</taxon>
        <taxon>Stenosarchaea group</taxon>
        <taxon>Halobacteria</taxon>
        <taxon>Halobacteriales</taxon>
        <taxon>Haladaptataceae</taxon>
        <taxon>Halorussus</taxon>
    </lineage>
</organism>
<feature type="transmembrane region" description="Helical" evidence="2">
    <location>
        <begin position="38"/>
        <end position="63"/>
    </location>
</feature>
<dbReference type="InterPro" id="IPR058278">
    <property type="entry name" value="DUF7972"/>
</dbReference>
<proteinExistence type="predicted"/>
<reference evidence="3 4" key="1">
    <citation type="journal article" date="2019" name="Int. J. Syst. Evol. Microbiol.">
        <title>The Global Catalogue of Microorganisms (GCM) 10K type strain sequencing project: providing services to taxonomists for standard genome sequencing and annotation.</title>
        <authorList>
            <consortium name="The Broad Institute Genomics Platform"/>
            <consortium name="The Broad Institute Genome Sequencing Center for Infectious Disease"/>
            <person name="Wu L."/>
            <person name="Ma J."/>
        </authorList>
    </citation>
    <scope>NUCLEOTIDE SEQUENCE [LARGE SCALE GENOMIC DNA]</scope>
    <source>
        <strain evidence="3 4">XZYJ18</strain>
    </source>
</reference>
<gene>
    <name evidence="3" type="ORF">ACFO9K_01615</name>
</gene>
<dbReference type="Proteomes" id="UP001595945">
    <property type="component" value="Unassembled WGS sequence"/>
</dbReference>
<dbReference type="EMBL" id="JBHSHT010000001">
    <property type="protein sequence ID" value="MFC4822949.1"/>
    <property type="molecule type" value="Genomic_DNA"/>
</dbReference>
<sequence>MAEQTRRDASETAETEDERERRTGGVSNWLLVEGDRRVVAGGILAAVLLALVALFWSFGFAAVRSSSPIYFLFSSLVTGDLTLVTVVLSINQLVLSRELGAPGNLSERVQGAVDYRTNVEDAASVAVSPNSPARFLRFLHDEIESRTQRIETMAGDVSDESLRGRIADLTSSLYDDVALVNRTLESSKGVFSALSATIATNHASQLRRIAQIRAECDDSLSEDLGDALDELETQLLQIDVARTYFETVYVQKELAYLSRVMLYVGLPAIVVDGLALVFYNALGPAAVPALVVYAVVAVGFTVGFAPLAILFAFVLRLAWVAQRTATVAPFTPGQYRP</sequence>
<evidence type="ECO:0008006" key="5">
    <source>
        <dbReference type="Google" id="ProtNLM"/>
    </source>
</evidence>
<protein>
    <recommendedName>
        <fullName evidence="5">Flagellar protein FlaJ</fullName>
    </recommendedName>
</protein>
<evidence type="ECO:0000313" key="3">
    <source>
        <dbReference type="EMBL" id="MFC4822949.1"/>
    </source>
</evidence>
<feature type="transmembrane region" description="Helical" evidence="2">
    <location>
        <begin position="291"/>
        <end position="315"/>
    </location>
</feature>
<comment type="caution">
    <text evidence="3">The sequence shown here is derived from an EMBL/GenBank/DDBJ whole genome shotgun (WGS) entry which is preliminary data.</text>
</comment>
<keyword evidence="2" id="KW-0472">Membrane</keyword>
<dbReference type="RefSeq" id="WP_254267546.1">
    <property type="nucleotide sequence ID" value="NZ_CP100400.1"/>
</dbReference>
<dbReference type="AlphaFoldDB" id="A0ABD5PYY2"/>
<evidence type="ECO:0000256" key="1">
    <source>
        <dbReference type="SAM" id="MobiDB-lite"/>
    </source>
</evidence>
<evidence type="ECO:0000313" key="4">
    <source>
        <dbReference type="Proteomes" id="UP001595945"/>
    </source>
</evidence>
<keyword evidence="2" id="KW-0812">Transmembrane</keyword>
<evidence type="ECO:0000256" key="2">
    <source>
        <dbReference type="SAM" id="Phobius"/>
    </source>
</evidence>